<dbReference type="Pfam" id="PF10048">
    <property type="entry name" value="DUF2282"/>
    <property type="match status" value="1"/>
</dbReference>
<feature type="signal peptide" evidence="1">
    <location>
        <begin position="1"/>
        <end position="31"/>
    </location>
</feature>
<organism evidence="2 3">
    <name type="scientific">Ideonella paludis</name>
    <dbReference type="NCBI Taxonomy" id="1233411"/>
    <lineage>
        <taxon>Bacteria</taxon>
        <taxon>Pseudomonadati</taxon>
        <taxon>Pseudomonadota</taxon>
        <taxon>Betaproteobacteria</taxon>
        <taxon>Burkholderiales</taxon>
        <taxon>Sphaerotilaceae</taxon>
        <taxon>Ideonella</taxon>
    </lineage>
</organism>
<feature type="chain" id="PRO_5045324094" evidence="1">
    <location>
        <begin position="32"/>
        <end position="139"/>
    </location>
</feature>
<dbReference type="InterPro" id="IPR018740">
    <property type="entry name" value="DUF2282_membr"/>
</dbReference>
<proteinExistence type="predicted"/>
<evidence type="ECO:0000313" key="2">
    <source>
        <dbReference type="EMBL" id="MBQ0937810.1"/>
    </source>
</evidence>
<keyword evidence="3" id="KW-1185">Reference proteome</keyword>
<protein>
    <submittedName>
        <fullName evidence="2">DUF2282 domain-containing protein</fullName>
    </submittedName>
</protein>
<dbReference type="Proteomes" id="UP000672097">
    <property type="component" value="Unassembled WGS sequence"/>
</dbReference>
<dbReference type="RefSeq" id="WP_210811532.1">
    <property type="nucleotide sequence ID" value="NZ_JAGQDG010000010.1"/>
</dbReference>
<accession>A0ABS5E323</accession>
<dbReference type="EMBL" id="JAGQDG010000010">
    <property type="protein sequence ID" value="MBQ0937810.1"/>
    <property type="molecule type" value="Genomic_DNA"/>
</dbReference>
<evidence type="ECO:0000313" key="3">
    <source>
        <dbReference type="Proteomes" id="UP000672097"/>
    </source>
</evidence>
<keyword evidence="1" id="KW-0732">Signal</keyword>
<sequence>MNNDARSRVQAAVAAAAALGLLSAAGGSAQAQGLEPCWGVSKAGQNACGNISATHTCSGLSKTDYSPEDWTFVARGTCHKIGGLTREQAAAKVKAMKAAEAAKPPAVKQAAPAGKPPIGKAAVAKASAPVVKAAASAPK</sequence>
<name>A0ABS5E323_9BURK</name>
<reference evidence="2 3" key="1">
    <citation type="submission" date="2021-04" db="EMBL/GenBank/DDBJ databases">
        <title>The genome sequence of type strain Ideonella paludis KCTC 32238.</title>
        <authorList>
            <person name="Liu Y."/>
        </authorList>
    </citation>
    <scope>NUCLEOTIDE SEQUENCE [LARGE SCALE GENOMIC DNA]</scope>
    <source>
        <strain evidence="2 3">KCTC 32238</strain>
    </source>
</reference>
<gene>
    <name evidence="2" type="ORF">KAK11_20980</name>
</gene>
<evidence type="ECO:0000256" key="1">
    <source>
        <dbReference type="SAM" id="SignalP"/>
    </source>
</evidence>
<comment type="caution">
    <text evidence="2">The sequence shown here is derived from an EMBL/GenBank/DDBJ whole genome shotgun (WGS) entry which is preliminary data.</text>
</comment>